<name>A0AAV4VT27_9ARAC</name>
<accession>A0AAV4VT27</accession>
<sequence>MALISEQNLIPPSLNSCGAKNKLTYLRRWVGGKSLERGGHPLGGRRLNPQKKRSAIVFGSCNVSSFSDICAGGKHLLPWQQHEDGAHLTTLPHPRLLRRIEISNLDGVHPCSLSAAVIHLFNQLVPF</sequence>
<evidence type="ECO:0000313" key="2">
    <source>
        <dbReference type="Proteomes" id="UP001054837"/>
    </source>
</evidence>
<reference evidence="1 2" key="1">
    <citation type="submission" date="2021-06" db="EMBL/GenBank/DDBJ databases">
        <title>Caerostris darwini draft genome.</title>
        <authorList>
            <person name="Kono N."/>
            <person name="Arakawa K."/>
        </authorList>
    </citation>
    <scope>NUCLEOTIDE SEQUENCE [LARGE SCALE GENOMIC DNA]</scope>
</reference>
<organism evidence="1 2">
    <name type="scientific">Caerostris darwini</name>
    <dbReference type="NCBI Taxonomy" id="1538125"/>
    <lineage>
        <taxon>Eukaryota</taxon>
        <taxon>Metazoa</taxon>
        <taxon>Ecdysozoa</taxon>
        <taxon>Arthropoda</taxon>
        <taxon>Chelicerata</taxon>
        <taxon>Arachnida</taxon>
        <taxon>Araneae</taxon>
        <taxon>Araneomorphae</taxon>
        <taxon>Entelegynae</taxon>
        <taxon>Araneoidea</taxon>
        <taxon>Araneidae</taxon>
        <taxon>Caerostris</taxon>
    </lineage>
</organism>
<comment type="caution">
    <text evidence="1">The sequence shown here is derived from an EMBL/GenBank/DDBJ whole genome shotgun (WGS) entry which is preliminary data.</text>
</comment>
<dbReference type="Proteomes" id="UP001054837">
    <property type="component" value="Unassembled WGS sequence"/>
</dbReference>
<keyword evidence="2" id="KW-1185">Reference proteome</keyword>
<dbReference type="AlphaFoldDB" id="A0AAV4VT27"/>
<proteinExistence type="predicted"/>
<dbReference type="EMBL" id="BPLQ01013614">
    <property type="protein sequence ID" value="GIY73487.1"/>
    <property type="molecule type" value="Genomic_DNA"/>
</dbReference>
<gene>
    <name evidence="1" type="ORF">CDAR_102981</name>
</gene>
<protein>
    <submittedName>
        <fullName evidence="1">Uncharacterized protein</fullName>
    </submittedName>
</protein>
<evidence type="ECO:0000313" key="1">
    <source>
        <dbReference type="EMBL" id="GIY73487.1"/>
    </source>
</evidence>